<comment type="subcellular location">
    <subcellularLocation>
        <location evidence="1">Nucleus</location>
    </subcellularLocation>
</comment>
<feature type="region of interest" description="Disordered" evidence="7">
    <location>
        <begin position="180"/>
        <end position="199"/>
    </location>
</feature>
<dbReference type="InterPro" id="IPR002100">
    <property type="entry name" value="TF_MADSbox"/>
</dbReference>
<dbReference type="GO" id="GO:0000978">
    <property type="term" value="F:RNA polymerase II cis-regulatory region sequence-specific DNA binding"/>
    <property type="evidence" value="ECO:0007669"/>
    <property type="project" value="TreeGrafter"/>
</dbReference>
<dbReference type="PANTHER" id="PTHR11945">
    <property type="entry name" value="MADS BOX PROTEIN"/>
    <property type="match status" value="1"/>
</dbReference>
<dbReference type="SMART" id="SM00432">
    <property type="entry name" value="MADS"/>
    <property type="match status" value="1"/>
</dbReference>
<evidence type="ECO:0000256" key="4">
    <source>
        <dbReference type="ARBA" id="ARBA00023163"/>
    </source>
</evidence>
<dbReference type="GO" id="GO:0005634">
    <property type="term" value="C:nucleus"/>
    <property type="evidence" value="ECO:0007669"/>
    <property type="project" value="UniProtKB-SubCell"/>
</dbReference>
<sequence length="199" mass="22349">MESKRKKTQGRRKIDIKKIEDVNHRHVAFSKRRLGLFNKACELCILCGTHIAAIVESYGGKRVFVFGHPKPDAVIDHYLSGATAPPDWLPDDPLLRRSEQLYQQACLELEAEKEKVEEREGEGGGVRWWDMPIEGMGLKELEEYTAALEELRKKAALRVDELETAAMMRENAAVLCCGSSSSPPPLSEYHQAGGLMNLN</sequence>
<evidence type="ECO:0000313" key="10">
    <source>
        <dbReference type="Proteomes" id="UP001152484"/>
    </source>
</evidence>
<dbReference type="OrthoDB" id="1305774at2759"/>
<evidence type="ECO:0000256" key="6">
    <source>
        <dbReference type="SAM" id="Coils"/>
    </source>
</evidence>
<evidence type="ECO:0000259" key="8">
    <source>
        <dbReference type="PROSITE" id="PS50066"/>
    </source>
</evidence>
<proteinExistence type="predicted"/>
<keyword evidence="6" id="KW-0175">Coiled coil</keyword>
<evidence type="ECO:0000256" key="7">
    <source>
        <dbReference type="SAM" id="MobiDB-lite"/>
    </source>
</evidence>
<organism evidence="9 10">
    <name type="scientific">Cuscuta europaea</name>
    <name type="common">European dodder</name>
    <dbReference type="NCBI Taxonomy" id="41803"/>
    <lineage>
        <taxon>Eukaryota</taxon>
        <taxon>Viridiplantae</taxon>
        <taxon>Streptophyta</taxon>
        <taxon>Embryophyta</taxon>
        <taxon>Tracheophyta</taxon>
        <taxon>Spermatophyta</taxon>
        <taxon>Magnoliopsida</taxon>
        <taxon>eudicotyledons</taxon>
        <taxon>Gunneridae</taxon>
        <taxon>Pentapetalae</taxon>
        <taxon>asterids</taxon>
        <taxon>lamiids</taxon>
        <taxon>Solanales</taxon>
        <taxon>Convolvulaceae</taxon>
        <taxon>Cuscuteae</taxon>
        <taxon>Cuscuta</taxon>
        <taxon>Cuscuta subgen. Cuscuta</taxon>
    </lineage>
</organism>
<dbReference type="GO" id="GO:0000981">
    <property type="term" value="F:DNA-binding transcription factor activity, RNA polymerase II-specific"/>
    <property type="evidence" value="ECO:0007669"/>
    <property type="project" value="TreeGrafter"/>
</dbReference>
<dbReference type="InterPro" id="IPR036879">
    <property type="entry name" value="TF_MADSbox_sf"/>
</dbReference>
<name>A0A9P0ZME7_CUSEU</name>
<dbReference type="AlphaFoldDB" id="A0A9P0ZME7"/>
<evidence type="ECO:0000256" key="2">
    <source>
        <dbReference type="ARBA" id="ARBA00023015"/>
    </source>
</evidence>
<keyword evidence="4" id="KW-0804">Transcription</keyword>
<dbReference type="SUPFAM" id="SSF55455">
    <property type="entry name" value="SRF-like"/>
    <property type="match status" value="1"/>
</dbReference>
<dbReference type="GO" id="GO:0046983">
    <property type="term" value="F:protein dimerization activity"/>
    <property type="evidence" value="ECO:0007669"/>
    <property type="project" value="InterPro"/>
</dbReference>
<keyword evidence="2" id="KW-0805">Transcription regulation</keyword>
<keyword evidence="10" id="KW-1185">Reference proteome</keyword>
<feature type="domain" description="MADS-box" evidence="8">
    <location>
        <begin position="9"/>
        <end position="61"/>
    </location>
</feature>
<dbReference type="EMBL" id="CAMAPE010000048">
    <property type="protein sequence ID" value="CAH9105351.1"/>
    <property type="molecule type" value="Genomic_DNA"/>
</dbReference>
<dbReference type="Pfam" id="PF00319">
    <property type="entry name" value="SRF-TF"/>
    <property type="match status" value="1"/>
</dbReference>
<evidence type="ECO:0000256" key="5">
    <source>
        <dbReference type="ARBA" id="ARBA00023242"/>
    </source>
</evidence>
<evidence type="ECO:0000313" key="9">
    <source>
        <dbReference type="EMBL" id="CAH9105351.1"/>
    </source>
</evidence>
<keyword evidence="5" id="KW-0539">Nucleus</keyword>
<dbReference type="Proteomes" id="UP001152484">
    <property type="component" value="Unassembled WGS sequence"/>
</dbReference>
<comment type="caution">
    <text evidence="9">The sequence shown here is derived from an EMBL/GenBank/DDBJ whole genome shotgun (WGS) entry which is preliminary data.</text>
</comment>
<gene>
    <name evidence="9" type="ORF">CEURO_LOCUS16855</name>
</gene>
<dbReference type="PRINTS" id="PR00404">
    <property type="entry name" value="MADSDOMAIN"/>
</dbReference>
<dbReference type="PROSITE" id="PS50066">
    <property type="entry name" value="MADS_BOX_2"/>
    <property type="match status" value="1"/>
</dbReference>
<dbReference type="PANTHER" id="PTHR11945:SF723">
    <property type="entry name" value="AGAMOUS-LIKE MADS-BOX PROTEIN AGL62"/>
    <property type="match status" value="1"/>
</dbReference>
<protein>
    <recommendedName>
        <fullName evidence="8">MADS-box domain-containing protein</fullName>
    </recommendedName>
</protein>
<keyword evidence="3" id="KW-0238">DNA-binding</keyword>
<evidence type="ECO:0000256" key="1">
    <source>
        <dbReference type="ARBA" id="ARBA00004123"/>
    </source>
</evidence>
<reference evidence="9" key="1">
    <citation type="submission" date="2022-07" db="EMBL/GenBank/DDBJ databases">
        <authorList>
            <person name="Macas J."/>
            <person name="Novak P."/>
            <person name="Neumann P."/>
        </authorList>
    </citation>
    <scope>NUCLEOTIDE SEQUENCE</scope>
</reference>
<dbReference type="Gene3D" id="3.40.1810.10">
    <property type="entry name" value="Transcription factor, MADS-box"/>
    <property type="match status" value="1"/>
</dbReference>
<accession>A0A9P0ZME7</accession>
<feature type="coiled-coil region" evidence="6">
    <location>
        <begin position="95"/>
        <end position="165"/>
    </location>
</feature>
<evidence type="ECO:0000256" key="3">
    <source>
        <dbReference type="ARBA" id="ARBA00023125"/>
    </source>
</evidence>